<name>A0A4R7J1S6_9ACTN</name>
<protein>
    <submittedName>
        <fullName evidence="6">DNA-binding Lrp family transcriptional regulator</fullName>
    </submittedName>
</protein>
<dbReference type="SUPFAM" id="SSF54909">
    <property type="entry name" value="Dimeric alpha+beta barrel"/>
    <property type="match status" value="1"/>
</dbReference>
<keyword evidence="2 6" id="KW-0238">DNA-binding</keyword>
<dbReference type="GO" id="GO:0043200">
    <property type="term" value="P:response to amino acid"/>
    <property type="evidence" value="ECO:0007669"/>
    <property type="project" value="TreeGrafter"/>
</dbReference>
<dbReference type="InterPro" id="IPR011008">
    <property type="entry name" value="Dimeric_a/b-barrel"/>
</dbReference>
<dbReference type="GO" id="GO:0043565">
    <property type="term" value="F:sequence-specific DNA binding"/>
    <property type="evidence" value="ECO:0007669"/>
    <property type="project" value="InterPro"/>
</dbReference>
<feature type="domain" description="HTH asnC-type" evidence="5">
    <location>
        <begin position="21"/>
        <end position="82"/>
    </location>
</feature>
<accession>A0A4R7J1S6</accession>
<dbReference type="OrthoDB" id="4411089at2"/>
<dbReference type="InterPro" id="IPR019887">
    <property type="entry name" value="Tscrpt_reg_AsnC/Lrp_C"/>
</dbReference>
<dbReference type="InterPro" id="IPR036388">
    <property type="entry name" value="WH-like_DNA-bd_sf"/>
</dbReference>
<dbReference type="Proteomes" id="UP000295371">
    <property type="component" value="Unassembled WGS sequence"/>
</dbReference>
<dbReference type="SMART" id="SM00344">
    <property type="entry name" value="HTH_ASNC"/>
    <property type="match status" value="1"/>
</dbReference>
<dbReference type="InterPro" id="IPR019888">
    <property type="entry name" value="Tscrpt_reg_AsnC-like"/>
</dbReference>
<feature type="region of interest" description="Disordered" evidence="4">
    <location>
        <begin position="1"/>
        <end position="22"/>
    </location>
</feature>
<evidence type="ECO:0000256" key="2">
    <source>
        <dbReference type="ARBA" id="ARBA00023125"/>
    </source>
</evidence>
<evidence type="ECO:0000313" key="6">
    <source>
        <dbReference type="EMBL" id="TDT31024.1"/>
    </source>
</evidence>
<dbReference type="PRINTS" id="PR00033">
    <property type="entry name" value="HTHASNC"/>
</dbReference>
<comment type="caution">
    <text evidence="6">The sequence shown here is derived from an EMBL/GenBank/DDBJ whole genome shotgun (WGS) entry which is preliminary data.</text>
</comment>
<evidence type="ECO:0000256" key="4">
    <source>
        <dbReference type="SAM" id="MobiDB-lite"/>
    </source>
</evidence>
<dbReference type="SUPFAM" id="SSF46785">
    <property type="entry name" value="Winged helix' DNA-binding domain"/>
    <property type="match status" value="1"/>
</dbReference>
<gene>
    <name evidence="6" type="ORF">CLV29_2434</name>
</gene>
<keyword evidence="3" id="KW-0804">Transcription</keyword>
<evidence type="ECO:0000256" key="1">
    <source>
        <dbReference type="ARBA" id="ARBA00023015"/>
    </source>
</evidence>
<dbReference type="Gene3D" id="1.10.10.10">
    <property type="entry name" value="Winged helix-like DNA-binding domain superfamily/Winged helix DNA-binding domain"/>
    <property type="match status" value="1"/>
</dbReference>
<reference evidence="6 7" key="1">
    <citation type="submission" date="2019-03" db="EMBL/GenBank/DDBJ databases">
        <title>Genomic Encyclopedia of Archaeal and Bacterial Type Strains, Phase II (KMG-II): from individual species to whole genera.</title>
        <authorList>
            <person name="Goeker M."/>
        </authorList>
    </citation>
    <scope>NUCLEOTIDE SEQUENCE [LARGE SCALE GENOMIC DNA]</scope>
    <source>
        <strain evidence="6 7">DSM 24323</strain>
    </source>
</reference>
<dbReference type="Gene3D" id="3.30.70.920">
    <property type="match status" value="1"/>
</dbReference>
<keyword evidence="1" id="KW-0805">Transcription regulation</keyword>
<sequence>MALQKPVVPGSPKDVRPAPSLDRADTALVERLATDARATNAELASAAGVAPSTAHTRVRGLQDRGVITSYHAAVDQAALGNTLQAMIGVTLRPGMRQEAINAFTTQVRTHPQVLQFFFLGGNDDFLVHVAVTDSSQLRRFVVDQLSSQNTVASTHTSVIFEYHHNGVAAAFS</sequence>
<evidence type="ECO:0000259" key="5">
    <source>
        <dbReference type="PROSITE" id="PS50956"/>
    </source>
</evidence>
<evidence type="ECO:0000313" key="7">
    <source>
        <dbReference type="Proteomes" id="UP000295371"/>
    </source>
</evidence>
<dbReference type="Pfam" id="PF01037">
    <property type="entry name" value="AsnC_trans_reg"/>
    <property type="match status" value="1"/>
</dbReference>
<dbReference type="PANTHER" id="PTHR30154">
    <property type="entry name" value="LEUCINE-RESPONSIVE REGULATORY PROTEIN"/>
    <property type="match status" value="1"/>
</dbReference>
<dbReference type="RefSeq" id="WP_133755349.1">
    <property type="nucleotide sequence ID" value="NZ_CP171129.1"/>
</dbReference>
<dbReference type="EMBL" id="SOAW01000002">
    <property type="protein sequence ID" value="TDT31024.1"/>
    <property type="molecule type" value="Genomic_DNA"/>
</dbReference>
<dbReference type="PROSITE" id="PS50956">
    <property type="entry name" value="HTH_ASNC_2"/>
    <property type="match status" value="1"/>
</dbReference>
<organism evidence="6 7">
    <name type="scientific">Naumannella halotolerans</name>
    <dbReference type="NCBI Taxonomy" id="993414"/>
    <lineage>
        <taxon>Bacteria</taxon>
        <taxon>Bacillati</taxon>
        <taxon>Actinomycetota</taxon>
        <taxon>Actinomycetes</taxon>
        <taxon>Propionibacteriales</taxon>
        <taxon>Propionibacteriaceae</taxon>
        <taxon>Naumannella</taxon>
    </lineage>
</organism>
<dbReference type="PANTHER" id="PTHR30154:SF54">
    <property type="entry name" value="POSSIBLE TRANSCRIPTIONAL REGULATORY PROTEIN (PROBABLY LRP_ASNC-FAMILY)"/>
    <property type="match status" value="1"/>
</dbReference>
<proteinExistence type="predicted"/>
<dbReference type="Pfam" id="PF13404">
    <property type="entry name" value="HTH_AsnC-type"/>
    <property type="match status" value="1"/>
</dbReference>
<evidence type="ECO:0000256" key="3">
    <source>
        <dbReference type="ARBA" id="ARBA00023163"/>
    </source>
</evidence>
<keyword evidence="7" id="KW-1185">Reference proteome</keyword>
<dbReference type="AlphaFoldDB" id="A0A4R7J1S6"/>
<dbReference type="InterPro" id="IPR036390">
    <property type="entry name" value="WH_DNA-bd_sf"/>
</dbReference>
<dbReference type="InterPro" id="IPR000485">
    <property type="entry name" value="AsnC-type_HTH_dom"/>
</dbReference>
<dbReference type="GO" id="GO:0005829">
    <property type="term" value="C:cytosol"/>
    <property type="evidence" value="ECO:0007669"/>
    <property type="project" value="TreeGrafter"/>
</dbReference>